<dbReference type="EMBL" id="RAVZ01000055">
    <property type="protein sequence ID" value="RKG90487.1"/>
    <property type="molecule type" value="Genomic_DNA"/>
</dbReference>
<dbReference type="RefSeq" id="WP_120540595.1">
    <property type="nucleotide sequence ID" value="NZ_RAVZ01000055.1"/>
</dbReference>
<sequence>MPLPVAPLWALVPLRTDGVPLLKVGGTPQAPGPLDWPVCEMCGKPLRFLFQLPHIEGRLDLAPYASVHVFQCENPDSVCFRWDPEEGANAAVPVMAGAPVVVESPEGVKPYAEWMLGFEPATEDTEALSVDVNEASDEQLAALDRAQEEAPESKVGGVPGWLNGDATPECCDAPMRFVAQLAAMPYGLEFGDNGRGYVFRCTREDCVRPFRFLTQGA</sequence>
<evidence type="ECO:0000313" key="1">
    <source>
        <dbReference type="EMBL" id="RKG90487.1"/>
    </source>
</evidence>
<accession>A0A3A8J3Z3</accession>
<keyword evidence="2" id="KW-1185">Reference proteome</keyword>
<protein>
    <recommendedName>
        <fullName evidence="3">DUF1963 domain-containing protein</fullName>
    </recommendedName>
</protein>
<gene>
    <name evidence="1" type="ORF">D7V88_11105</name>
</gene>
<name>A0A3A8J3Z3_9BACT</name>
<dbReference type="Proteomes" id="UP000268094">
    <property type="component" value="Unassembled WGS sequence"/>
</dbReference>
<dbReference type="AlphaFoldDB" id="A0A3A8J3Z3"/>
<organism evidence="1 2">
    <name type="scientific">Corallococcus terminator</name>
    <dbReference type="NCBI Taxonomy" id="2316733"/>
    <lineage>
        <taxon>Bacteria</taxon>
        <taxon>Pseudomonadati</taxon>
        <taxon>Myxococcota</taxon>
        <taxon>Myxococcia</taxon>
        <taxon>Myxococcales</taxon>
        <taxon>Cystobacterineae</taxon>
        <taxon>Myxococcaceae</taxon>
        <taxon>Corallococcus</taxon>
    </lineage>
</organism>
<evidence type="ECO:0008006" key="3">
    <source>
        <dbReference type="Google" id="ProtNLM"/>
    </source>
</evidence>
<dbReference type="InterPro" id="IPR035948">
    <property type="entry name" value="YwqG-like_sf"/>
</dbReference>
<dbReference type="OrthoDB" id="5351532at2"/>
<proteinExistence type="predicted"/>
<comment type="caution">
    <text evidence="1">The sequence shown here is derived from an EMBL/GenBank/DDBJ whole genome shotgun (WGS) entry which is preliminary data.</text>
</comment>
<dbReference type="Gene3D" id="2.30.320.10">
    <property type="entry name" value="YwqG-like"/>
    <property type="match status" value="1"/>
</dbReference>
<dbReference type="SUPFAM" id="SSF103032">
    <property type="entry name" value="Hypothetical protein YwqG"/>
    <property type="match status" value="1"/>
</dbReference>
<reference evidence="2" key="1">
    <citation type="submission" date="2018-09" db="EMBL/GenBank/DDBJ databases">
        <authorList>
            <person name="Livingstone P.G."/>
            <person name="Whitworth D.E."/>
        </authorList>
    </citation>
    <scope>NUCLEOTIDE SEQUENCE [LARGE SCALE GENOMIC DNA]</scope>
    <source>
        <strain evidence="2">CA054A</strain>
    </source>
</reference>
<evidence type="ECO:0000313" key="2">
    <source>
        <dbReference type="Proteomes" id="UP000268094"/>
    </source>
</evidence>